<evidence type="ECO:0000313" key="3">
    <source>
        <dbReference type="Proteomes" id="UP000014174"/>
    </source>
</evidence>
<accession>R9GQ73</accession>
<dbReference type="RefSeq" id="WP_016196393.1">
    <property type="nucleotide sequence ID" value="NZ_AQPN01000107.1"/>
</dbReference>
<dbReference type="Proteomes" id="UP000014174">
    <property type="component" value="Unassembled WGS sequence"/>
</dbReference>
<proteinExistence type="predicted"/>
<dbReference type="InterPro" id="IPR001478">
    <property type="entry name" value="PDZ"/>
</dbReference>
<gene>
    <name evidence="2" type="ORF">ADIARSV_3164</name>
</gene>
<dbReference type="STRING" id="1150600.ADIARSV_3164"/>
<dbReference type="GO" id="GO:0008236">
    <property type="term" value="F:serine-type peptidase activity"/>
    <property type="evidence" value="ECO:0007669"/>
    <property type="project" value="InterPro"/>
</dbReference>
<comment type="caution">
    <text evidence="2">The sequence shown here is derived from an EMBL/GenBank/DDBJ whole genome shotgun (WGS) entry which is preliminary data.</text>
</comment>
<dbReference type="Pfam" id="PF03572">
    <property type="entry name" value="Peptidase_S41"/>
    <property type="match status" value="1"/>
</dbReference>
<dbReference type="InterPro" id="IPR029045">
    <property type="entry name" value="ClpP/crotonase-like_dom_sf"/>
</dbReference>
<reference evidence="2 3" key="1">
    <citation type="journal article" date="2013" name="Genome Announc.">
        <title>Draft Genome Sequence of Arcticibacter svalbardensis Strain MN12-7T, a Member of the Family Sphingobacteriaceae Isolated from an Arctic Soil Sample.</title>
        <authorList>
            <person name="Shivaji S."/>
            <person name="Ara S."/>
            <person name="Prasad S."/>
            <person name="Manasa B.P."/>
            <person name="Begum Z."/>
            <person name="Singh A."/>
            <person name="Kumar Pinnaka A."/>
        </authorList>
    </citation>
    <scope>NUCLEOTIDE SEQUENCE [LARGE SCALE GENOMIC DNA]</scope>
    <source>
        <strain evidence="2 3">MN12-7</strain>
    </source>
</reference>
<dbReference type="CDD" id="cd07561">
    <property type="entry name" value="Peptidase_S41_CPP_like"/>
    <property type="match status" value="1"/>
</dbReference>
<protein>
    <submittedName>
        <fullName evidence="2">Carboxyl-terminal protease</fullName>
    </submittedName>
</protein>
<dbReference type="EMBL" id="AQPN01000107">
    <property type="protein sequence ID" value="EOR93655.1"/>
    <property type="molecule type" value="Genomic_DNA"/>
</dbReference>
<dbReference type="PROSITE" id="PS51257">
    <property type="entry name" value="PROKAR_LIPOPROTEIN"/>
    <property type="match status" value="1"/>
</dbReference>
<dbReference type="InterPro" id="IPR041489">
    <property type="entry name" value="PDZ_6"/>
</dbReference>
<dbReference type="PROSITE" id="PS50106">
    <property type="entry name" value="PDZ"/>
    <property type="match status" value="1"/>
</dbReference>
<evidence type="ECO:0000259" key="1">
    <source>
        <dbReference type="PROSITE" id="PS50106"/>
    </source>
</evidence>
<dbReference type="SUPFAM" id="SSF50156">
    <property type="entry name" value="PDZ domain-like"/>
    <property type="match status" value="1"/>
</dbReference>
<dbReference type="GO" id="GO:0006508">
    <property type="term" value="P:proteolysis"/>
    <property type="evidence" value="ECO:0007669"/>
    <property type="project" value="UniProtKB-KW"/>
</dbReference>
<dbReference type="AlphaFoldDB" id="R9GQ73"/>
<evidence type="ECO:0000313" key="2">
    <source>
        <dbReference type="EMBL" id="EOR93655.1"/>
    </source>
</evidence>
<dbReference type="eggNOG" id="COG0793">
    <property type="taxonomic scope" value="Bacteria"/>
</dbReference>
<name>R9GQ73_9SPHI</name>
<dbReference type="InterPro" id="IPR036034">
    <property type="entry name" value="PDZ_sf"/>
</dbReference>
<sequence length="528" mass="57773">MNKKKAKSLTSILSVAVIALSIITGCKKDKETNSSRVELITDSVFLYAKEVYLWNTSLPTYDAFNPRKYVQTDEEAGFNQELFAITRYPINSATGLSYEYNLGSVDDTKYSFISNTDDDNPIAFVGNAQSSVDLEGNGYDLGIDITLDGTAKNYTPYVTAVAHNSPAEKAGIKRGDKITSINGTAVGSNFYGSEEDLLNNTFFNNTVSPATLKGTTRDGTALNVTLNVSSYKSTPIICDTVYTAGAKKIGYLAYSAFTTPTNSESALAEVFTNFATAGVTDLIIDLRYNGGGYVSTAQYLANLIAPSSINGSVMFTEHYNTMMQEKKATILKNLPYRDDNDKIQYSNGRMKTYYDDIDYTVAGNTTLFAKKGSLSNIRNVVFIVTSSTASASELVINSLKPYMNVQLVGEQSYGKPVGFFPIKIDKYDVYLSMFESRNKEDKADYYAGFTPDALAKDNYSYLLGDKNENSINAAYQYLVDGVFPVSTSSTTSSMKTSRGAVLKAFEAGNKKLPAKGFRGMIEDRIKAK</sequence>
<organism evidence="2 3">
    <name type="scientific">Arcticibacter svalbardensis MN12-7</name>
    <dbReference type="NCBI Taxonomy" id="1150600"/>
    <lineage>
        <taxon>Bacteria</taxon>
        <taxon>Pseudomonadati</taxon>
        <taxon>Bacteroidota</taxon>
        <taxon>Sphingobacteriia</taxon>
        <taxon>Sphingobacteriales</taxon>
        <taxon>Sphingobacteriaceae</taxon>
        <taxon>Arcticibacter</taxon>
    </lineage>
</organism>
<dbReference type="Pfam" id="PF17820">
    <property type="entry name" value="PDZ_6"/>
    <property type="match status" value="1"/>
</dbReference>
<keyword evidence="3" id="KW-1185">Reference proteome</keyword>
<dbReference type="SUPFAM" id="SSF52096">
    <property type="entry name" value="ClpP/crotonase"/>
    <property type="match status" value="1"/>
</dbReference>
<dbReference type="Gene3D" id="3.30.750.170">
    <property type="match status" value="1"/>
</dbReference>
<dbReference type="SMART" id="SM00228">
    <property type="entry name" value="PDZ"/>
    <property type="match status" value="1"/>
</dbReference>
<dbReference type="PATRIC" id="fig|1150600.3.peg.3132"/>
<dbReference type="OrthoDB" id="7168509at2"/>
<dbReference type="GO" id="GO:0007165">
    <property type="term" value="P:signal transduction"/>
    <property type="evidence" value="ECO:0007669"/>
    <property type="project" value="TreeGrafter"/>
</dbReference>
<dbReference type="GO" id="GO:0030288">
    <property type="term" value="C:outer membrane-bounded periplasmic space"/>
    <property type="evidence" value="ECO:0007669"/>
    <property type="project" value="TreeGrafter"/>
</dbReference>
<dbReference type="GO" id="GO:0004175">
    <property type="term" value="F:endopeptidase activity"/>
    <property type="evidence" value="ECO:0007669"/>
    <property type="project" value="TreeGrafter"/>
</dbReference>
<feature type="domain" description="PDZ" evidence="1">
    <location>
        <begin position="129"/>
        <end position="186"/>
    </location>
</feature>
<dbReference type="InterPro" id="IPR005151">
    <property type="entry name" value="Tail-specific_protease"/>
</dbReference>
<keyword evidence="2" id="KW-0378">Hydrolase</keyword>
<keyword evidence="2" id="KW-0645">Protease</keyword>
<dbReference type="Gene3D" id="3.90.226.10">
    <property type="entry name" value="2-enoyl-CoA Hydratase, Chain A, domain 1"/>
    <property type="match status" value="1"/>
</dbReference>
<dbReference type="PANTHER" id="PTHR32060:SF30">
    <property type="entry name" value="CARBOXY-TERMINAL PROCESSING PROTEASE CTPA"/>
    <property type="match status" value="1"/>
</dbReference>
<dbReference type="Gene3D" id="2.30.42.10">
    <property type="match status" value="1"/>
</dbReference>
<dbReference type="PANTHER" id="PTHR32060">
    <property type="entry name" value="TAIL-SPECIFIC PROTEASE"/>
    <property type="match status" value="1"/>
</dbReference>